<gene>
    <name evidence="6" type="ORF">WPS_03170</name>
</gene>
<accession>A0AAN1XSM1</accession>
<evidence type="ECO:0000256" key="3">
    <source>
        <dbReference type="ARBA" id="ARBA00023098"/>
    </source>
</evidence>
<dbReference type="Pfam" id="PF01734">
    <property type="entry name" value="Patatin"/>
    <property type="match status" value="1"/>
</dbReference>
<feature type="active site" description="Proton acceptor" evidence="4">
    <location>
        <position position="213"/>
    </location>
</feature>
<keyword evidence="3 4" id="KW-0443">Lipid metabolism</keyword>
<dbReference type="InterPro" id="IPR016035">
    <property type="entry name" value="Acyl_Trfase/lysoPLipase"/>
</dbReference>
<evidence type="ECO:0000313" key="6">
    <source>
        <dbReference type="EMBL" id="BDE05041.1"/>
    </source>
</evidence>
<dbReference type="GO" id="GO:0016787">
    <property type="term" value="F:hydrolase activity"/>
    <property type="evidence" value="ECO:0007669"/>
    <property type="project" value="UniProtKB-UniRule"/>
</dbReference>
<feature type="domain" description="PNPLA" evidence="5">
    <location>
        <begin position="13"/>
        <end position="226"/>
    </location>
</feature>
<dbReference type="InterPro" id="IPR002641">
    <property type="entry name" value="PNPLA_dom"/>
</dbReference>
<feature type="active site" description="Nucleophile" evidence="4">
    <location>
        <position position="45"/>
    </location>
</feature>
<sequence length="358" mass="37950">MRSESERALRRALVLTGGAARGVYAAGVLESLLAAESFDIVCGSSVGALNGLPVALDRPDLLKTLWRSIAGAHVLRTAEPLASLLAVRRHPVRGLLRTLSALGRLKELRSMLGFYDQTPMRELLRPYASVAAIKRTMIVGVTDLTRGGNASFALFRGDDAAERERAYFAAQADAHRLTDANVLDALCASSALPGAFAPVSVTLEDGTPAQFADGGLSNNAPIRQAIDAGADHVTVILLQHSGLQYRDRRVPTLGHLAATVHDIVAEHILELELKFARAVNEQVHHGSAPEGKRFVDLRVIGPTVPLRLASLAFGRQADIDRVFELGAADGLAAVETARRLGASSAPAALTSGDRDGES</sequence>
<evidence type="ECO:0000256" key="2">
    <source>
        <dbReference type="ARBA" id="ARBA00022963"/>
    </source>
</evidence>
<dbReference type="Proteomes" id="UP001317532">
    <property type="component" value="Chromosome"/>
</dbReference>
<dbReference type="InterPro" id="IPR050301">
    <property type="entry name" value="NTE"/>
</dbReference>
<feature type="short sequence motif" description="GXSXG" evidence="4">
    <location>
        <begin position="43"/>
        <end position="47"/>
    </location>
</feature>
<keyword evidence="1 4" id="KW-0378">Hydrolase</keyword>
<dbReference type="GO" id="GO:0016042">
    <property type="term" value="P:lipid catabolic process"/>
    <property type="evidence" value="ECO:0007669"/>
    <property type="project" value="UniProtKB-UniRule"/>
</dbReference>
<evidence type="ECO:0000259" key="5">
    <source>
        <dbReference type="PROSITE" id="PS51635"/>
    </source>
</evidence>
<protein>
    <recommendedName>
        <fullName evidence="5">PNPLA domain-containing protein</fullName>
    </recommendedName>
</protein>
<keyword evidence="7" id="KW-1185">Reference proteome</keyword>
<evidence type="ECO:0000313" key="7">
    <source>
        <dbReference type="Proteomes" id="UP001317532"/>
    </source>
</evidence>
<keyword evidence="2 4" id="KW-0442">Lipid degradation</keyword>
<dbReference type="AlphaFoldDB" id="A0AAN1XSM1"/>
<reference evidence="6 7" key="1">
    <citation type="journal article" date="2022" name="ISME Commun">
        <title>Vulcanimicrobium alpinus gen. nov. sp. nov., the first cultivated representative of the candidate phylum 'Eremiobacterota', is a metabolically versatile aerobic anoxygenic phototroph.</title>
        <authorList>
            <person name="Yabe S."/>
            <person name="Muto K."/>
            <person name="Abe K."/>
            <person name="Yokota A."/>
            <person name="Staudigel H."/>
            <person name="Tebo B.M."/>
        </authorList>
    </citation>
    <scope>NUCLEOTIDE SEQUENCE [LARGE SCALE GENOMIC DNA]</scope>
    <source>
        <strain evidence="6 7">WC8-2</strain>
    </source>
</reference>
<comment type="caution">
    <text evidence="4">Lacks conserved residue(s) required for the propagation of feature annotation.</text>
</comment>
<feature type="short sequence motif" description="DGA/G" evidence="4">
    <location>
        <begin position="213"/>
        <end position="215"/>
    </location>
</feature>
<dbReference type="PANTHER" id="PTHR14226">
    <property type="entry name" value="NEUROPATHY TARGET ESTERASE/SWISS CHEESE D.MELANOGASTER"/>
    <property type="match status" value="1"/>
</dbReference>
<organism evidence="6 7">
    <name type="scientific">Vulcanimicrobium alpinum</name>
    <dbReference type="NCBI Taxonomy" id="3016050"/>
    <lineage>
        <taxon>Bacteria</taxon>
        <taxon>Bacillati</taxon>
        <taxon>Vulcanimicrobiota</taxon>
        <taxon>Vulcanimicrobiia</taxon>
        <taxon>Vulcanimicrobiales</taxon>
        <taxon>Vulcanimicrobiaceae</taxon>
        <taxon>Vulcanimicrobium</taxon>
    </lineage>
</organism>
<dbReference type="KEGG" id="vab:WPS_03170"/>
<dbReference type="RefSeq" id="WP_317996109.1">
    <property type="nucleotide sequence ID" value="NZ_AP025523.1"/>
</dbReference>
<dbReference type="Gene3D" id="3.40.1090.10">
    <property type="entry name" value="Cytosolic phospholipase A2 catalytic domain"/>
    <property type="match status" value="2"/>
</dbReference>
<dbReference type="EMBL" id="AP025523">
    <property type="protein sequence ID" value="BDE05041.1"/>
    <property type="molecule type" value="Genomic_DNA"/>
</dbReference>
<dbReference type="PANTHER" id="PTHR14226:SF57">
    <property type="entry name" value="BLR7027 PROTEIN"/>
    <property type="match status" value="1"/>
</dbReference>
<proteinExistence type="predicted"/>
<dbReference type="PROSITE" id="PS51635">
    <property type="entry name" value="PNPLA"/>
    <property type="match status" value="1"/>
</dbReference>
<evidence type="ECO:0000256" key="4">
    <source>
        <dbReference type="PROSITE-ProRule" id="PRU01161"/>
    </source>
</evidence>
<name>A0AAN1XSM1_UNVUL</name>
<dbReference type="SUPFAM" id="SSF52151">
    <property type="entry name" value="FabD/lysophospholipase-like"/>
    <property type="match status" value="1"/>
</dbReference>
<evidence type="ECO:0000256" key="1">
    <source>
        <dbReference type="ARBA" id="ARBA00022801"/>
    </source>
</evidence>